<dbReference type="PANTHER" id="PTHR43877:SF2">
    <property type="entry name" value="AMINOALKYLPHOSPHONATE N-ACETYLTRANSFERASE-RELATED"/>
    <property type="match status" value="1"/>
</dbReference>
<keyword evidence="5" id="KW-1185">Reference proteome</keyword>
<keyword evidence="1 4" id="KW-0808">Transferase</keyword>
<dbReference type="PANTHER" id="PTHR43877">
    <property type="entry name" value="AMINOALKYLPHOSPHONATE N-ACETYLTRANSFERASE-RELATED-RELATED"/>
    <property type="match status" value="1"/>
</dbReference>
<organism evidence="4 5">
    <name type="scientific">Saccharothrix xinjiangensis</name>
    <dbReference type="NCBI Taxonomy" id="204798"/>
    <lineage>
        <taxon>Bacteria</taxon>
        <taxon>Bacillati</taxon>
        <taxon>Actinomycetota</taxon>
        <taxon>Actinomycetes</taxon>
        <taxon>Pseudonocardiales</taxon>
        <taxon>Pseudonocardiaceae</taxon>
        <taxon>Saccharothrix</taxon>
    </lineage>
</organism>
<proteinExistence type="predicted"/>
<dbReference type="RefSeq" id="WP_344035342.1">
    <property type="nucleotide sequence ID" value="NZ_BAAAKE010000002.1"/>
</dbReference>
<dbReference type="Proteomes" id="UP001595833">
    <property type="component" value="Unassembled WGS sequence"/>
</dbReference>
<dbReference type="EC" id="2.3.-.-" evidence="4"/>
<dbReference type="SUPFAM" id="SSF55729">
    <property type="entry name" value="Acyl-CoA N-acyltransferases (Nat)"/>
    <property type="match status" value="1"/>
</dbReference>
<evidence type="ECO:0000313" key="4">
    <source>
        <dbReference type="EMBL" id="MFC5053101.1"/>
    </source>
</evidence>
<evidence type="ECO:0000313" key="5">
    <source>
        <dbReference type="Proteomes" id="UP001595833"/>
    </source>
</evidence>
<evidence type="ECO:0000256" key="2">
    <source>
        <dbReference type="ARBA" id="ARBA00023315"/>
    </source>
</evidence>
<accession>A0ABV9XSE3</accession>
<dbReference type="InterPro" id="IPR016181">
    <property type="entry name" value="Acyl_CoA_acyltransferase"/>
</dbReference>
<evidence type="ECO:0000256" key="1">
    <source>
        <dbReference type="ARBA" id="ARBA00022679"/>
    </source>
</evidence>
<keyword evidence="2 4" id="KW-0012">Acyltransferase</keyword>
<sequence>MIEIRPLEADEWALWRSLRLAALREAPDAFTSRYEDWASASEARWRQRLSGWLNLVAALDGEHVGMVGCGAGDPAPVVSLWVAPRARGRGVGDALVAAVVAWAAPRSVELGVAAGNDRARALYLRHGFVEVGGGRLVRAGARAGG</sequence>
<dbReference type="Gene3D" id="3.40.630.30">
    <property type="match status" value="1"/>
</dbReference>
<evidence type="ECO:0000259" key="3">
    <source>
        <dbReference type="PROSITE" id="PS51186"/>
    </source>
</evidence>
<feature type="domain" description="N-acetyltransferase" evidence="3">
    <location>
        <begin position="2"/>
        <end position="145"/>
    </location>
</feature>
<dbReference type="InterPro" id="IPR000182">
    <property type="entry name" value="GNAT_dom"/>
</dbReference>
<comment type="caution">
    <text evidence="4">The sequence shown here is derived from an EMBL/GenBank/DDBJ whole genome shotgun (WGS) entry which is preliminary data.</text>
</comment>
<dbReference type="EMBL" id="JBHSJB010000005">
    <property type="protein sequence ID" value="MFC5053101.1"/>
    <property type="molecule type" value="Genomic_DNA"/>
</dbReference>
<dbReference type="Pfam" id="PF00583">
    <property type="entry name" value="Acetyltransf_1"/>
    <property type="match status" value="1"/>
</dbReference>
<dbReference type="InterPro" id="IPR050832">
    <property type="entry name" value="Bact_Acetyltransf"/>
</dbReference>
<dbReference type="GO" id="GO:0016746">
    <property type="term" value="F:acyltransferase activity"/>
    <property type="evidence" value="ECO:0007669"/>
    <property type="project" value="UniProtKB-KW"/>
</dbReference>
<protein>
    <submittedName>
        <fullName evidence="4">GNAT family N-acetyltransferase</fullName>
        <ecNumber evidence="4">2.3.-.-</ecNumber>
    </submittedName>
</protein>
<reference evidence="5" key="1">
    <citation type="journal article" date="2019" name="Int. J. Syst. Evol. Microbiol.">
        <title>The Global Catalogue of Microorganisms (GCM) 10K type strain sequencing project: providing services to taxonomists for standard genome sequencing and annotation.</title>
        <authorList>
            <consortium name="The Broad Institute Genomics Platform"/>
            <consortium name="The Broad Institute Genome Sequencing Center for Infectious Disease"/>
            <person name="Wu L."/>
            <person name="Ma J."/>
        </authorList>
    </citation>
    <scope>NUCLEOTIDE SEQUENCE [LARGE SCALE GENOMIC DNA]</scope>
    <source>
        <strain evidence="5">KCTC 12848</strain>
    </source>
</reference>
<gene>
    <name evidence="4" type="ORF">ACFPFM_04935</name>
</gene>
<dbReference type="PROSITE" id="PS51186">
    <property type="entry name" value="GNAT"/>
    <property type="match status" value="1"/>
</dbReference>
<name>A0ABV9XSE3_9PSEU</name>